<dbReference type="Gene3D" id="2.70.70.10">
    <property type="entry name" value="Glucose Permease (Domain IIA)"/>
    <property type="match status" value="1"/>
</dbReference>
<dbReference type="InterPro" id="IPR050570">
    <property type="entry name" value="Cell_wall_metabolism_enzyme"/>
</dbReference>
<feature type="compositionally biased region" description="Polar residues" evidence="1">
    <location>
        <begin position="1182"/>
        <end position="1199"/>
    </location>
</feature>
<keyword evidence="4" id="KW-1185">Reference proteome</keyword>
<gene>
    <name evidence="3" type="ORF">IXB50_12730</name>
</gene>
<name>A0A947GJU8_9CYAN</name>
<dbReference type="EMBL" id="JADOES010000023">
    <property type="protein sequence ID" value="MBT9316288.1"/>
    <property type="molecule type" value="Genomic_DNA"/>
</dbReference>
<feature type="region of interest" description="Disordered" evidence="1">
    <location>
        <begin position="1178"/>
        <end position="1199"/>
    </location>
</feature>
<dbReference type="SUPFAM" id="SSF51261">
    <property type="entry name" value="Duplicated hybrid motif"/>
    <property type="match status" value="1"/>
</dbReference>
<feature type="domain" description="M23ase beta-sheet core" evidence="2">
    <location>
        <begin position="845"/>
        <end position="949"/>
    </location>
</feature>
<dbReference type="RefSeq" id="WP_215609356.1">
    <property type="nucleotide sequence ID" value="NZ_JADOES010000023.1"/>
</dbReference>
<sequence length="1199" mass="127086">MDKRKVELIFGIDLNSFDADRQELERKHQDTLQKMQAGIDVGTSMSGVFPPTPSPSASHDALQGALGAAGDNVPWQELINAVRNLTEITSQSAETSRKANETAQRNLAWQQANALLNLGNQTVNQVAQGNFFGAAGGAIGGLLGLPFGPAGMAAGASIGGMAGNFLQGLSTGAGGARAYTADATDLARRFGGIDQLSPLQDYGLGSEQGYKAEETLSQMGRLQATRIAGSAGEAAELVPAIQQLTRALGLNAEATIDLYQGYVQTGGDRGGAEFRDYMAQVVGGAISAGFESNIQMYGELMNSARTQSVAQSGSLMSDRAFGQLQGILANLTGTDSRASRLFRENPQFAQAGMNTYLSMGGAGDPYSTQAGYLRLAGVAEHQIDRRFTNQETQMANAGKAMDFLGDQMMQYSGMSREQFQAAADADPNFVRSQMAGNVNLQRLMGTQLLPGLIGRDATAQDMRAFEQLSNIAIANGGALPTGTADGAGQVDKLLAQLNMSPADQARQAEAERHNKQLEVMANFQNLMTKTDEWMANIYGWISENLDLAAIEETILSVMDRFGTFVGETAIPFITDQAIPFVQQGLEAAQSLAQWAKDNNIAERLGALGSAAGDAIGGIKNSAVGQVIQDANLGPLDFIGGPIGAFNVTRKLGRAIHGRFNDTPGDGVTAQPGYNTFQFAEGDQVFAVQGGGNTLGDLLQALENLLGLGTEYTELTKELHEEKQTLATEQFDVLALSGEHHAQITEYQAEQTEKIFPLMEAHLGAIADAVNLMPSVDQSLRDLIGVTVDIATMVNTLQSNGGGGMMGAAMGGGSGVAQFPIRGMTLDDARITSGFGWRNIFGRRDFHEGIDIGVSGGTDVLAARSGVVSQIKPLADQLQIAVESMDEQGRKIEEWYIHTSDSLVEVGDRVTAGQKIAEVASTTAAARAAQVSTGDHLDYRVTVDGDWVDPMTMLKGLPAGGTAPRSMPNGVMPEGLTVKGQAISSDQFSIAQRIYQHGSELGASDDEIRAAIATAIQESTLTNLSGGDRDSLGIFQQRPSMEWGSRGQIQDLDFAIESFFEGRGSNPGMIDNRGRAGGDAYYQSHLTQRSAHPDAPRQWDQEAQNLMNAFQGNSRVARNNASAYVPPWERSGGGPDGGTRGSSTGGPVTLNITVNVNGAGSNARQEAYEGATAAVDEFERQWRSGSSRSQPESASDYSYS</sequence>
<evidence type="ECO:0000256" key="1">
    <source>
        <dbReference type="SAM" id="MobiDB-lite"/>
    </source>
</evidence>
<organism evidence="3 4">
    <name type="scientific">Leptothoe spongobia TAU-MAC 1115</name>
    <dbReference type="NCBI Taxonomy" id="1967444"/>
    <lineage>
        <taxon>Bacteria</taxon>
        <taxon>Bacillati</taxon>
        <taxon>Cyanobacteriota</taxon>
        <taxon>Cyanophyceae</taxon>
        <taxon>Nodosilineales</taxon>
        <taxon>Cymatolegaceae</taxon>
        <taxon>Leptothoe</taxon>
        <taxon>Leptothoe spongobia</taxon>
    </lineage>
</organism>
<dbReference type="InterPro" id="IPR011055">
    <property type="entry name" value="Dup_hybrid_motif"/>
</dbReference>
<dbReference type="AlphaFoldDB" id="A0A947GJU8"/>
<comment type="caution">
    <text evidence="3">The sequence shown here is derived from an EMBL/GenBank/DDBJ whole genome shotgun (WGS) entry which is preliminary data.</text>
</comment>
<dbReference type="CDD" id="cd12797">
    <property type="entry name" value="M23_peptidase"/>
    <property type="match status" value="1"/>
</dbReference>
<feature type="region of interest" description="Disordered" evidence="1">
    <location>
        <begin position="1123"/>
        <end position="1148"/>
    </location>
</feature>
<dbReference type="PANTHER" id="PTHR21666">
    <property type="entry name" value="PEPTIDASE-RELATED"/>
    <property type="match status" value="1"/>
</dbReference>
<evidence type="ECO:0000313" key="3">
    <source>
        <dbReference type="EMBL" id="MBT9316288.1"/>
    </source>
</evidence>
<feature type="compositionally biased region" description="Gly residues" evidence="1">
    <location>
        <begin position="1130"/>
        <end position="1143"/>
    </location>
</feature>
<dbReference type="Proteomes" id="UP000717364">
    <property type="component" value="Unassembled WGS sequence"/>
</dbReference>
<reference evidence="3" key="1">
    <citation type="submission" date="2020-11" db="EMBL/GenBank/DDBJ databases">
        <authorList>
            <person name="Konstantinou D."/>
            <person name="Gkelis S."/>
            <person name="Popin R."/>
            <person name="Fewer D."/>
            <person name="Sivonen K."/>
        </authorList>
    </citation>
    <scope>NUCLEOTIDE SEQUENCE</scope>
    <source>
        <strain evidence="3">TAU-MAC 1115</strain>
    </source>
</reference>
<evidence type="ECO:0000259" key="2">
    <source>
        <dbReference type="Pfam" id="PF01551"/>
    </source>
</evidence>
<proteinExistence type="predicted"/>
<accession>A0A947GJU8</accession>
<evidence type="ECO:0000313" key="4">
    <source>
        <dbReference type="Proteomes" id="UP000717364"/>
    </source>
</evidence>
<dbReference type="Pfam" id="PF01551">
    <property type="entry name" value="Peptidase_M23"/>
    <property type="match status" value="1"/>
</dbReference>
<dbReference type="InterPro" id="IPR016047">
    <property type="entry name" value="M23ase_b-sheet_dom"/>
</dbReference>
<dbReference type="PANTHER" id="PTHR21666:SF270">
    <property type="entry name" value="MUREIN HYDROLASE ACTIVATOR ENVC"/>
    <property type="match status" value="1"/>
</dbReference>
<dbReference type="GO" id="GO:0004222">
    <property type="term" value="F:metalloendopeptidase activity"/>
    <property type="evidence" value="ECO:0007669"/>
    <property type="project" value="TreeGrafter"/>
</dbReference>
<reference evidence="3" key="2">
    <citation type="journal article" date="2021" name="Mar. Drugs">
        <title>Genome Reduction and Secondary Metabolism of the Marine Sponge-Associated Cyanobacterium Leptothoe.</title>
        <authorList>
            <person name="Konstantinou D."/>
            <person name="Popin R.V."/>
            <person name="Fewer D.P."/>
            <person name="Sivonen K."/>
            <person name="Gkelis S."/>
        </authorList>
    </citation>
    <scope>NUCLEOTIDE SEQUENCE</scope>
    <source>
        <strain evidence="3">TAU-MAC 1115</strain>
    </source>
</reference>
<protein>
    <submittedName>
        <fullName evidence="3">M23 family metallopeptidase</fullName>
    </submittedName>
</protein>